<protein>
    <recommendedName>
        <fullName evidence="5">Aminotransferase class I/classII large domain-containing protein</fullName>
    </recommendedName>
</protein>
<dbReference type="InterPro" id="IPR050087">
    <property type="entry name" value="AON_synthase_class-II"/>
</dbReference>
<evidence type="ECO:0000256" key="3">
    <source>
        <dbReference type="ARBA" id="ARBA00022679"/>
    </source>
</evidence>
<dbReference type="SUPFAM" id="SSF53383">
    <property type="entry name" value="PLP-dependent transferases"/>
    <property type="match status" value="1"/>
</dbReference>
<dbReference type="PANTHER" id="PTHR13693">
    <property type="entry name" value="CLASS II AMINOTRANSFERASE/8-AMINO-7-OXONONANOATE SYNTHASE"/>
    <property type="match status" value="1"/>
</dbReference>
<evidence type="ECO:0000256" key="1">
    <source>
        <dbReference type="ARBA" id="ARBA00001933"/>
    </source>
</evidence>
<evidence type="ECO:0000256" key="2">
    <source>
        <dbReference type="ARBA" id="ARBA00010008"/>
    </source>
</evidence>
<dbReference type="InterPro" id="IPR015422">
    <property type="entry name" value="PyrdxlP-dep_Trfase_small"/>
</dbReference>
<dbReference type="Pfam" id="PF00155">
    <property type="entry name" value="Aminotran_1_2"/>
    <property type="match status" value="1"/>
</dbReference>
<comment type="caution">
    <text evidence="6">The sequence shown here is derived from an EMBL/GenBank/DDBJ whole genome shotgun (WGS) entry which is preliminary data.</text>
</comment>
<dbReference type="InterPro" id="IPR015421">
    <property type="entry name" value="PyrdxlP-dep_Trfase_major"/>
</dbReference>
<evidence type="ECO:0000256" key="4">
    <source>
        <dbReference type="ARBA" id="ARBA00022898"/>
    </source>
</evidence>
<dbReference type="Proteomes" id="UP000616885">
    <property type="component" value="Unassembled WGS sequence"/>
</dbReference>
<keyword evidence="4" id="KW-0663">Pyridoxal phosphate</keyword>
<dbReference type="Gene3D" id="3.90.1150.10">
    <property type="entry name" value="Aspartate Aminotransferase, domain 1"/>
    <property type="match status" value="1"/>
</dbReference>
<keyword evidence="3" id="KW-0808">Transferase</keyword>
<proteinExistence type="inferred from homology"/>
<dbReference type="PANTHER" id="PTHR13693:SF77">
    <property type="entry name" value="8-AMINO-7-OXONONANOATE SYNTHASE"/>
    <property type="match status" value="1"/>
</dbReference>
<dbReference type="InterPro" id="IPR004839">
    <property type="entry name" value="Aminotransferase_I/II_large"/>
</dbReference>
<sequence>MADSQEAGSSFVSSAEALTTMVKAHRIRPEHTKSLPTFYRNLEEGLDIKRASESFYSTLPGTGPSSGSVDFCSGDVMGMGRSAEHRAEFLAELERHPEFALGTTSSRLMDGNYPYIVEAESEIAAFHGYEAGLIVGSGFEANLAIWGTIPKQGDVIVYDSLVHASTHDGMRQALATDRVSFPHSDVDAFRDTLRDILATRPLVRQGKRTVLVAVESIYSMDGDLCPLQELVEAAREVFQDIEGGVQFVVDEAHSIGFIGPDGKGLVCELGLEEDIAVVMHSFGKAIGAAGAIILGNKSIRDTVINFSRAVMFSTAPTFTFIAAIRSGYKVLGTKDKDRLHIQDMSRLFFELVTSHPLWPSARSKGILRIPLADGWEDRMVHTHLLAISTRPKSFWWMYCHLLSASYRTFPVTYPVVPPGQGRLRVIIHAYNTEEQVRGFVDAIYVWVQEMMDIEAGTAAEPVTKAAKEVYDWMRTQQLNGLGMV</sequence>
<evidence type="ECO:0000259" key="5">
    <source>
        <dbReference type="Pfam" id="PF00155"/>
    </source>
</evidence>
<dbReference type="EMBL" id="JADCTT010000013">
    <property type="protein sequence ID" value="KAF9745263.1"/>
    <property type="molecule type" value="Genomic_DNA"/>
</dbReference>
<accession>A0A8H7K2P3</accession>
<organism evidence="6 7">
    <name type="scientific">Bionectria ochroleuca</name>
    <name type="common">Gliocladium roseum</name>
    <dbReference type="NCBI Taxonomy" id="29856"/>
    <lineage>
        <taxon>Eukaryota</taxon>
        <taxon>Fungi</taxon>
        <taxon>Dikarya</taxon>
        <taxon>Ascomycota</taxon>
        <taxon>Pezizomycotina</taxon>
        <taxon>Sordariomycetes</taxon>
        <taxon>Hypocreomycetidae</taxon>
        <taxon>Hypocreales</taxon>
        <taxon>Bionectriaceae</taxon>
        <taxon>Clonostachys</taxon>
    </lineage>
</organism>
<name>A0A8H7K2P3_BIOOC</name>
<dbReference type="GO" id="GO:0016740">
    <property type="term" value="F:transferase activity"/>
    <property type="evidence" value="ECO:0007669"/>
    <property type="project" value="UniProtKB-KW"/>
</dbReference>
<evidence type="ECO:0000313" key="7">
    <source>
        <dbReference type="Proteomes" id="UP000616885"/>
    </source>
</evidence>
<comment type="cofactor">
    <cofactor evidence="1">
        <name>pyridoxal 5'-phosphate</name>
        <dbReference type="ChEBI" id="CHEBI:597326"/>
    </cofactor>
</comment>
<feature type="domain" description="Aminotransferase class I/classII large" evidence="5">
    <location>
        <begin position="69"/>
        <end position="443"/>
    </location>
</feature>
<dbReference type="AlphaFoldDB" id="A0A8H7K2P3"/>
<gene>
    <name evidence="6" type="ORF">IM811_004885</name>
</gene>
<dbReference type="GO" id="GO:0009102">
    <property type="term" value="P:biotin biosynthetic process"/>
    <property type="evidence" value="ECO:0007669"/>
    <property type="project" value="TreeGrafter"/>
</dbReference>
<dbReference type="GO" id="GO:0030170">
    <property type="term" value="F:pyridoxal phosphate binding"/>
    <property type="evidence" value="ECO:0007669"/>
    <property type="project" value="InterPro"/>
</dbReference>
<dbReference type="Gene3D" id="3.40.640.10">
    <property type="entry name" value="Type I PLP-dependent aspartate aminotransferase-like (Major domain)"/>
    <property type="match status" value="1"/>
</dbReference>
<evidence type="ECO:0000313" key="6">
    <source>
        <dbReference type="EMBL" id="KAF9745263.1"/>
    </source>
</evidence>
<comment type="similarity">
    <text evidence="2">Belongs to the class-II pyridoxal-phosphate-dependent aminotransferase family. BioF subfamily.</text>
</comment>
<dbReference type="InterPro" id="IPR015424">
    <property type="entry name" value="PyrdxlP-dep_Trfase"/>
</dbReference>
<reference evidence="6" key="1">
    <citation type="submission" date="2020-10" db="EMBL/GenBank/DDBJ databases">
        <title>High-Quality Genome Resource of Clonostachys rosea strain S41 by Oxford Nanopore Long-Read Sequencing.</title>
        <authorList>
            <person name="Wang H."/>
        </authorList>
    </citation>
    <scope>NUCLEOTIDE SEQUENCE</scope>
    <source>
        <strain evidence="6">S41</strain>
    </source>
</reference>